<name>A0A9P0Q347_ACAOB</name>
<dbReference type="GO" id="GO:0071897">
    <property type="term" value="P:DNA biosynthetic process"/>
    <property type="evidence" value="ECO:0007669"/>
    <property type="project" value="UniProtKB-ARBA"/>
</dbReference>
<evidence type="ECO:0000259" key="1">
    <source>
        <dbReference type="PROSITE" id="PS50878"/>
    </source>
</evidence>
<dbReference type="InterPro" id="IPR052560">
    <property type="entry name" value="RdDP_mobile_element"/>
</dbReference>
<organism evidence="2 3">
    <name type="scientific">Acanthoscelides obtectus</name>
    <name type="common">Bean weevil</name>
    <name type="synonym">Bruchus obtectus</name>
    <dbReference type="NCBI Taxonomy" id="200917"/>
    <lineage>
        <taxon>Eukaryota</taxon>
        <taxon>Metazoa</taxon>
        <taxon>Ecdysozoa</taxon>
        <taxon>Arthropoda</taxon>
        <taxon>Hexapoda</taxon>
        <taxon>Insecta</taxon>
        <taxon>Pterygota</taxon>
        <taxon>Neoptera</taxon>
        <taxon>Endopterygota</taxon>
        <taxon>Coleoptera</taxon>
        <taxon>Polyphaga</taxon>
        <taxon>Cucujiformia</taxon>
        <taxon>Chrysomeloidea</taxon>
        <taxon>Chrysomelidae</taxon>
        <taxon>Bruchinae</taxon>
        <taxon>Bruchini</taxon>
        <taxon>Acanthoscelides</taxon>
    </lineage>
</organism>
<comment type="caution">
    <text evidence="2">The sequence shown here is derived from an EMBL/GenBank/DDBJ whole genome shotgun (WGS) entry which is preliminary data.</text>
</comment>
<sequence length="273" mass="31395">MSFASNRKWNINKACWNQFCFESINRSYVEPVIDYSTFIKNVNQSAEASIPKYENKNNVKGKPWWSNECNIAVEKLLKPGKPEHHQDSYRPIALASCVLKTYERLIKNRLEFYLEKNQLLPSSQYGFRKGRSTQDLLIKLTTDIQIGFSNNTHTSVIFLDVMGAYDNVDLNILYSKIINIGLPKELANHLLLLYSNRNIFIRASEQTIGPRSTSKGIAQGSILSPILYIIYSYDFERAFNSRDAEIYQFADDYAISIQNKNLSQSMELLETAT</sequence>
<dbReference type="EMBL" id="CAKOFQ010007838">
    <property type="protein sequence ID" value="CAH2008893.1"/>
    <property type="molecule type" value="Genomic_DNA"/>
</dbReference>
<evidence type="ECO:0000313" key="3">
    <source>
        <dbReference type="Proteomes" id="UP001152888"/>
    </source>
</evidence>
<dbReference type="SUPFAM" id="SSF56672">
    <property type="entry name" value="DNA/RNA polymerases"/>
    <property type="match status" value="1"/>
</dbReference>
<dbReference type="Proteomes" id="UP001152888">
    <property type="component" value="Unassembled WGS sequence"/>
</dbReference>
<evidence type="ECO:0000313" key="2">
    <source>
        <dbReference type="EMBL" id="CAH2008893.1"/>
    </source>
</evidence>
<dbReference type="PANTHER" id="PTHR36688:SF1">
    <property type="entry name" value="ENDONUCLEASE_EXONUCLEASE_PHOSPHATASE DOMAIN-CONTAINING PROTEIN"/>
    <property type="match status" value="1"/>
</dbReference>
<reference evidence="2" key="1">
    <citation type="submission" date="2022-03" db="EMBL/GenBank/DDBJ databases">
        <authorList>
            <person name="Sayadi A."/>
        </authorList>
    </citation>
    <scope>NUCLEOTIDE SEQUENCE</scope>
</reference>
<dbReference type="InterPro" id="IPR043502">
    <property type="entry name" value="DNA/RNA_pol_sf"/>
</dbReference>
<dbReference type="PANTHER" id="PTHR36688">
    <property type="entry name" value="ENDO/EXONUCLEASE/PHOSPHATASE DOMAIN-CONTAINING PROTEIN"/>
    <property type="match status" value="1"/>
</dbReference>
<protein>
    <recommendedName>
        <fullName evidence="1">Reverse transcriptase domain-containing protein</fullName>
    </recommendedName>
</protein>
<dbReference type="Pfam" id="PF00078">
    <property type="entry name" value="RVT_1"/>
    <property type="match status" value="1"/>
</dbReference>
<dbReference type="AlphaFoldDB" id="A0A9P0Q347"/>
<dbReference type="OrthoDB" id="6922636at2759"/>
<feature type="domain" description="Reverse transcriptase" evidence="1">
    <location>
        <begin position="57"/>
        <end position="273"/>
    </location>
</feature>
<keyword evidence="3" id="KW-1185">Reference proteome</keyword>
<dbReference type="InterPro" id="IPR000477">
    <property type="entry name" value="RT_dom"/>
</dbReference>
<dbReference type="PROSITE" id="PS50878">
    <property type="entry name" value="RT_POL"/>
    <property type="match status" value="1"/>
</dbReference>
<proteinExistence type="predicted"/>
<dbReference type="CDD" id="cd01650">
    <property type="entry name" value="RT_nLTR_like"/>
    <property type="match status" value="1"/>
</dbReference>
<gene>
    <name evidence="2" type="ORF">ACAOBT_LOCUS30487</name>
</gene>
<accession>A0A9P0Q347</accession>